<protein>
    <submittedName>
        <fullName evidence="2">Uncharacterized protein</fullName>
    </submittedName>
</protein>
<dbReference type="Proteomes" id="UP000324222">
    <property type="component" value="Unassembled WGS sequence"/>
</dbReference>
<keyword evidence="3" id="KW-1185">Reference proteome</keyword>
<evidence type="ECO:0000313" key="3">
    <source>
        <dbReference type="Proteomes" id="UP000324222"/>
    </source>
</evidence>
<feature type="region of interest" description="Disordered" evidence="1">
    <location>
        <begin position="65"/>
        <end position="122"/>
    </location>
</feature>
<feature type="compositionally biased region" description="Pro residues" evidence="1">
    <location>
        <begin position="90"/>
        <end position="99"/>
    </location>
</feature>
<dbReference type="AlphaFoldDB" id="A0A5B7HQY5"/>
<proteinExistence type="predicted"/>
<evidence type="ECO:0000313" key="2">
    <source>
        <dbReference type="EMBL" id="MPC72306.1"/>
    </source>
</evidence>
<dbReference type="EMBL" id="VSRR010034504">
    <property type="protein sequence ID" value="MPC72306.1"/>
    <property type="molecule type" value="Genomic_DNA"/>
</dbReference>
<sequence length="156" mass="17159">MAHPVVILSVGCVLVAAIHRLSVQYLVLDHLVQPWGVWPRESQALTSLHAGTLLCSSLLPPNSAAVPLPTTNPHSPPHHHNITATTTNSSPPPPRPYQPHHPDTCTPRLTHHPTPHTCSPTHLSNAVPGVLDAAVSFTPEMPRWRRRLEQKRAYFI</sequence>
<name>A0A5B7HQY5_PORTR</name>
<comment type="caution">
    <text evidence="2">The sequence shown here is derived from an EMBL/GenBank/DDBJ whole genome shotgun (WGS) entry which is preliminary data.</text>
</comment>
<reference evidence="2" key="1">
    <citation type="submission" date="2019-05" db="EMBL/GenBank/DDBJ databases">
        <title>Another draft genome of Portunus trituberculatus and its Hox gene families provides insights of decapod evolution.</title>
        <authorList>
            <person name="Jeong J.-H."/>
            <person name="Song I."/>
            <person name="Kim S."/>
            <person name="Choi T."/>
            <person name="Kim D."/>
            <person name="Ryu S."/>
            <person name="Kim W."/>
        </authorList>
    </citation>
    <scope>NUCLEOTIDE SEQUENCE [LARGE SCALE GENOMIC DNA]</scope>
    <source>
        <tissue evidence="2">Muscle</tissue>
    </source>
</reference>
<organism evidence="2 3">
    <name type="scientific">Portunus trituberculatus</name>
    <name type="common">Swimming crab</name>
    <name type="synonym">Neptunus trituberculatus</name>
    <dbReference type="NCBI Taxonomy" id="210409"/>
    <lineage>
        <taxon>Eukaryota</taxon>
        <taxon>Metazoa</taxon>
        <taxon>Ecdysozoa</taxon>
        <taxon>Arthropoda</taxon>
        <taxon>Crustacea</taxon>
        <taxon>Multicrustacea</taxon>
        <taxon>Malacostraca</taxon>
        <taxon>Eumalacostraca</taxon>
        <taxon>Eucarida</taxon>
        <taxon>Decapoda</taxon>
        <taxon>Pleocyemata</taxon>
        <taxon>Brachyura</taxon>
        <taxon>Eubrachyura</taxon>
        <taxon>Portunoidea</taxon>
        <taxon>Portunidae</taxon>
        <taxon>Portuninae</taxon>
        <taxon>Portunus</taxon>
    </lineage>
</organism>
<evidence type="ECO:0000256" key="1">
    <source>
        <dbReference type="SAM" id="MobiDB-lite"/>
    </source>
</evidence>
<accession>A0A5B7HQY5</accession>
<gene>
    <name evidence="2" type="ORF">E2C01_066607</name>
</gene>